<evidence type="ECO:0008006" key="4">
    <source>
        <dbReference type="Google" id="ProtNLM"/>
    </source>
</evidence>
<proteinExistence type="predicted"/>
<keyword evidence="3" id="KW-1185">Reference proteome</keyword>
<name>A0ABP7F4W5_9ACTN</name>
<dbReference type="PROSITE" id="PS51257">
    <property type="entry name" value="PROKAR_LIPOPROTEIN"/>
    <property type="match status" value="1"/>
</dbReference>
<comment type="caution">
    <text evidence="2">The sequence shown here is derived from an EMBL/GenBank/DDBJ whole genome shotgun (WGS) entry which is preliminary data.</text>
</comment>
<organism evidence="2 3">
    <name type="scientific">Salinactinospora qingdaonensis</name>
    <dbReference type="NCBI Taxonomy" id="702744"/>
    <lineage>
        <taxon>Bacteria</taxon>
        <taxon>Bacillati</taxon>
        <taxon>Actinomycetota</taxon>
        <taxon>Actinomycetes</taxon>
        <taxon>Streptosporangiales</taxon>
        <taxon>Nocardiopsidaceae</taxon>
        <taxon>Salinactinospora</taxon>
    </lineage>
</organism>
<sequence>MTDPERGGPRPLTTGLAGLAGIACVACCLLPVLIAAGVLGSGAAWLVGWLPALAVGLAALAAGTWWLGRGRRWVSCSCGSSHTVGECGCTASPQQRREARRR</sequence>
<evidence type="ECO:0000256" key="1">
    <source>
        <dbReference type="SAM" id="Phobius"/>
    </source>
</evidence>
<accession>A0ABP7F4W5</accession>
<dbReference type="EMBL" id="BAABDD010000003">
    <property type="protein sequence ID" value="GAA3731546.1"/>
    <property type="molecule type" value="Genomic_DNA"/>
</dbReference>
<gene>
    <name evidence="2" type="ORF">GCM10022402_10320</name>
</gene>
<evidence type="ECO:0000313" key="3">
    <source>
        <dbReference type="Proteomes" id="UP001500908"/>
    </source>
</evidence>
<reference evidence="3" key="1">
    <citation type="journal article" date="2019" name="Int. J. Syst. Evol. Microbiol.">
        <title>The Global Catalogue of Microorganisms (GCM) 10K type strain sequencing project: providing services to taxonomists for standard genome sequencing and annotation.</title>
        <authorList>
            <consortium name="The Broad Institute Genomics Platform"/>
            <consortium name="The Broad Institute Genome Sequencing Center for Infectious Disease"/>
            <person name="Wu L."/>
            <person name="Ma J."/>
        </authorList>
    </citation>
    <scope>NUCLEOTIDE SEQUENCE [LARGE SCALE GENOMIC DNA]</scope>
    <source>
        <strain evidence="3">JCM 17137</strain>
    </source>
</reference>
<keyword evidence="1" id="KW-0472">Membrane</keyword>
<dbReference type="Proteomes" id="UP001500908">
    <property type="component" value="Unassembled WGS sequence"/>
</dbReference>
<feature type="transmembrane region" description="Helical" evidence="1">
    <location>
        <begin position="45"/>
        <end position="67"/>
    </location>
</feature>
<keyword evidence="1" id="KW-1133">Transmembrane helix</keyword>
<feature type="transmembrane region" description="Helical" evidence="1">
    <location>
        <begin position="12"/>
        <end position="39"/>
    </location>
</feature>
<evidence type="ECO:0000313" key="2">
    <source>
        <dbReference type="EMBL" id="GAA3731546.1"/>
    </source>
</evidence>
<protein>
    <recommendedName>
        <fullName evidence="4">Mercuric ion transport protein</fullName>
    </recommendedName>
</protein>
<dbReference type="RefSeq" id="WP_344967805.1">
    <property type="nucleotide sequence ID" value="NZ_BAABDD010000003.1"/>
</dbReference>
<keyword evidence="1" id="KW-0812">Transmembrane</keyword>